<dbReference type="GO" id="GO:0003735">
    <property type="term" value="F:structural constituent of ribosome"/>
    <property type="evidence" value="ECO:0007669"/>
    <property type="project" value="InterPro"/>
</dbReference>
<proteinExistence type="inferred from homology"/>
<feature type="domain" description="Large ribosomal subunit protein eL40" evidence="4">
    <location>
        <begin position="1"/>
        <end position="46"/>
    </location>
</feature>
<keyword evidence="2 3" id="KW-0687">Ribonucleoprotein</keyword>
<dbReference type="GO" id="GO:0005840">
    <property type="term" value="C:ribosome"/>
    <property type="evidence" value="ECO:0007669"/>
    <property type="project" value="UniProtKB-KW"/>
</dbReference>
<name>A0A285NXA7_NATPI</name>
<comment type="similarity">
    <text evidence="3">Belongs to the eukaryotic ribosomal protein eL40 family.</text>
</comment>
<dbReference type="NCBIfam" id="NF003161">
    <property type="entry name" value="PRK04136.1"/>
    <property type="match status" value="1"/>
</dbReference>
<dbReference type="AlphaFoldDB" id="A0A285NXA7"/>
<dbReference type="RefSeq" id="WP_097008550.1">
    <property type="nucleotide sequence ID" value="NZ_OBEJ01000002.1"/>
</dbReference>
<evidence type="ECO:0000256" key="1">
    <source>
        <dbReference type="ARBA" id="ARBA00022980"/>
    </source>
</evidence>
<dbReference type="GO" id="GO:1990904">
    <property type="term" value="C:ribonucleoprotein complex"/>
    <property type="evidence" value="ECO:0007669"/>
    <property type="project" value="UniProtKB-KW"/>
</dbReference>
<evidence type="ECO:0000256" key="3">
    <source>
        <dbReference type="HAMAP-Rule" id="MF_00788"/>
    </source>
</evidence>
<dbReference type="GO" id="GO:0006412">
    <property type="term" value="P:translation"/>
    <property type="evidence" value="ECO:0007669"/>
    <property type="project" value="UniProtKB-UniRule"/>
</dbReference>
<dbReference type="EMBL" id="OBEJ01000002">
    <property type="protein sequence ID" value="SNZ12281.1"/>
    <property type="molecule type" value="Genomic_DNA"/>
</dbReference>
<dbReference type="Gene3D" id="4.10.1060.50">
    <property type="match status" value="1"/>
</dbReference>
<keyword evidence="6" id="KW-1185">Reference proteome</keyword>
<dbReference type="HAMAP" id="MF_00788">
    <property type="entry name" value="Ribosomal_eL40"/>
    <property type="match status" value="1"/>
</dbReference>
<evidence type="ECO:0000313" key="5">
    <source>
        <dbReference type="EMBL" id="SNZ12281.1"/>
    </source>
</evidence>
<dbReference type="PANTHER" id="PTHR39649:SF1">
    <property type="entry name" value="LARGE RIBOSOMAL SUBUNIT PROTEIN EL40"/>
    <property type="match status" value="1"/>
</dbReference>
<gene>
    <name evidence="3" type="primary">rpl40e</name>
    <name evidence="5" type="ORF">SAMN06269185_1589</name>
</gene>
<reference evidence="5 6" key="1">
    <citation type="submission" date="2017-09" db="EMBL/GenBank/DDBJ databases">
        <authorList>
            <person name="Ehlers B."/>
            <person name="Leendertz F.H."/>
        </authorList>
    </citation>
    <scope>NUCLEOTIDE SEQUENCE [LARGE SCALE GENOMIC DNA]</scope>
    <source>
        <strain evidence="5 6">DSM 27208</strain>
    </source>
</reference>
<keyword evidence="1 3" id="KW-0689">Ribosomal protein</keyword>
<dbReference type="Pfam" id="PF01020">
    <property type="entry name" value="Ribosomal_L40e"/>
    <property type="match status" value="1"/>
</dbReference>
<dbReference type="InterPro" id="IPR011332">
    <property type="entry name" value="Ribosomal_zn-bd"/>
</dbReference>
<dbReference type="InterPro" id="IPR023657">
    <property type="entry name" value="Ribosomal_eL40_arc"/>
</dbReference>
<dbReference type="PANTHER" id="PTHR39649">
    <property type="entry name" value="50S RIBOSOMAL PROTEIN L40E"/>
    <property type="match status" value="1"/>
</dbReference>
<evidence type="ECO:0000256" key="2">
    <source>
        <dbReference type="ARBA" id="ARBA00023274"/>
    </source>
</evidence>
<organism evidence="5 6">
    <name type="scientific">Natronoarchaeum philippinense</name>
    <dbReference type="NCBI Taxonomy" id="558529"/>
    <lineage>
        <taxon>Archaea</taxon>
        <taxon>Methanobacteriati</taxon>
        <taxon>Methanobacteriota</taxon>
        <taxon>Stenosarchaea group</taxon>
        <taxon>Halobacteria</taxon>
        <taxon>Halobacteriales</taxon>
        <taxon>Natronoarchaeaceae</taxon>
    </lineage>
</organism>
<protein>
    <recommendedName>
        <fullName evidence="3">Large ribosomal subunit protein eL40</fullName>
    </recommendedName>
</protein>
<sequence>MATFEKAEGRLLNKMICMRCNARNAAEAENCRKCGYGNLRPKAKEARSA</sequence>
<accession>A0A285NXA7</accession>
<dbReference type="Proteomes" id="UP000219453">
    <property type="component" value="Unassembled WGS sequence"/>
</dbReference>
<dbReference type="InterPro" id="IPR038587">
    <property type="entry name" value="Ribosomal_eL40_sf"/>
</dbReference>
<dbReference type="InterPro" id="IPR001975">
    <property type="entry name" value="Ribosomal_eL40_dom"/>
</dbReference>
<dbReference type="SMART" id="SM01377">
    <property type="entry name" value="Ribosomal_L40e"/>
    <property type="match status" value="1"/>
</dbReference>
<evidence type="ECO:0000259" key="4">
    <source>
        <dbReference type="SMART" id="SM01377"/>
    </source>
</evidence>
<evidence type="ECO:0000313" key="6">
    <source>
        <dbReference type="Proteomes" id="UP000219453"/>
    </source>
</evidence>
<dbReference type="SUPFAM" id="SSF57829">
    <property type="entry name" value="Zn-binding ribosomal proteins"/>
    <property type="match status" value="1"/>
</dbReference>